<feature type="compositionally biased region" description="Low complexity" evidence="2">
    <location>
        <begin position="782"/>
        <end position="795"/>
    </location>
</feature>
<feature type="compositionally biased region" description="Low complexity" evidence="2">
    <location>
        <begin position="222"/>
        <end position="237"/>
    </location>
</feature>
<dbReference type="Gene3D" id="3.30.50.10">
    <property type="entry name" value="Erythroid Transcription Factor GATA-1, subunit A"/>
    <property type="match status" value="1"/>
</dbReference>
<feature type="compositionally biased region" description="Low complexity" evidence="2">
    <location>
        <begin position="185"/>
        <end position="208"/>
    </location>
</feature>
<feature type="region of interest" description="Disordered" evidence="2">
    <location>
        <begin position="505"/>
        <end position="535"/>
    </location>
</feature>
<evidence type="ECO:0000259" key="3">
    <source>
        <dbReference type="PROSITE" id="PS50114"/>
    </source>
</evidence>
<dbReference type="CDD" id="cd00202">
    <property type="entry name" value="ZnF_GATA"/>
    <property type="match status" value="1"/>
</dbReference>
<feature type="compositionally biased region" description="Polar residues" evidence="2">
    <location>
        <begin position="264"/>
        <end position="277"/>
    </location>
</feature>
<dbReference type="GO" id="GO:0043565">
    <property type="term" value="F:sequence-specific DNA binding"/>
    <property type="evidence" value="ECO:0007669"/>
    <property type="project" value="InterPro"/>
</dbReference>
<feature type="compositionally biased region" description="Low complexity" evidence="2">
    <location>
        <begin position="1043"/>
        <end position="1063"/>
    </location>
</feature>
<keyword evidence="1" id="KW-0863">Zinc-finger</keyword>
<feature type="compositionally biased region" description="Polar residues" evidence="2">
    <location>
        <begin position="686"/>
        <end position="722"/>
    </location>
</feature>
<dbReference type="SUPFAM" id="SSF57716">
    <property type="entry name" value="Glucocorticoid receptor-like (DNA-binding domain)"/>
    <property type="match status" value="1"/>
</dbReference>
<dbReference type="AlphaFoldDB" id="A0A0F7SWU4"/>
<feature type="compositionally biased region" description="Polar residues" evidence="2">
    <location>
        <begin position="429"/>
        <end position="439"/>
    </location>
</feature>
<feature type="region of interest" description="Disordered" evidence="2">
    <location>
        <begin position="865"/>
        <end position="941"/>
    </location>
</feature>
<feature type="domain" description="GATA-type" evidence="3">
    <location>
        <begin position="603"/>
        <end position="645"/>
    </location>
</feature>
<feature type="compositionally biased region" description="Polar residues" evidence="2">
    <location>
        <begin position="1089"/>
        <end position="1102"/>
    </location>
</feature>
<feature type="compositionally biased region" description="Basic and acidic residues" evidence="2">
    <location>
        <begin position="765"/>
        <end position="781"/>
    </location>
</feature>
<evidence type="ECO:0000313" key="4">
    <source>
        <dbReference type="EMBL" id="CED85219.1"/>
    </source>
</evidence>
<protein>
    <submittedName>
        <fullName evidence="4">Zinc finger, NHR/GATA-type</fullName>
    </submittedName>
</protein>
<evidence type="ECO:0000256" key="2">
    <source>
        <dbReference type="SAM" id="MobiDB-lite"/>
    </source>
</evidence>
<feature type="region of interest" description="Disordered" evidence="2">
    <location>
        <begin position="686"/>
        <end position="795"/>
    </location>
</feature>
<evidence type="ECO:0000256" key="1">
    <source>
        <dbReference type="PROSITE-ProRule" id="PRU00094"/>
    </source>
</evidence>
<name>A0A0F7SWU4_PHARH</name>
<feature type="region of interest" description="Disordered" evidence="2">
    <location>
        <begin position="560"/>
        <end position="611"/>
    </location>
</feature>
<feature type="compositionally biased region" description="Polar residues" evidence="2">
    <location>
        <begin position="291"/>
        <end position="303"/>
    </location>
</feature>
<dbReference type="GO" id="GO:0008270">
    <property type="term" value="F:zinc ion binding"/>
    <property type="evidence" value="ECO:0007669"/>
    <property type="project" value="UniProtKB-KW"/>
</dbReference>
<feature type="region of interest" description="Disordered" evidence="2">
    <location>
        <begin position="987"/>
        <end position="1030"/>
    </location>
</feature>
<feature type="compositionally biased region" description="Basic and acidic residues" evidence="2">
    <location>
        <begin position="306"/>
        <end position="321"/>
    </location>
</feature>
<dbReference type="EMBL" id="LN483332">
    <property type="protein sequence ID" value="CED85219.1"/>
    <property type="molecule type" value="Genomic_DNA"/>
</dbReference>
<dbReference type="PROSITE" id="PS50114">
    <property type="entry name" value="GATA_ZN_FINGER_2"/>
    <property type="match status" value="1"/>
</dbReference>
<feature type="compositionally biased region" description="Low complexity" evidence="2">
    <location>
        <begin position="247"/>
        <end position="263"/>
    </location>
</feature>
<keyword evidence="1" id="KW-0862">Zinc</keyword>
<accession>A0A0F7SWU4</accession>
<feature type="compositionally biased region" description="Low complexity" evidence="2">
    <location>
        <begin position="356"/>
        <end position="392"/>
    </location>
</feature>
<dbReference type="SMART" id="SM00401">
    <property type="entry name" value="ZnF_GATA"/>
    <property type="match status" value="1"/>
</dbReference>
<dbReference type="GO" id="GO:0006355">
    <property type="term" value="P:regulation of DNA-templated transcription"/>
    <property type="evidence" value="ECO:0007669"/>
    <property type="project" value="InterPro"/>
</dbReference>
<dbReference type="InterPro" id="IPR000679">
    <property type="entry name" value="Znf_GATA"/>
</dbReference>
<dbReference type="InterPro" id="IPR013088">
    <property type="entry name" value="Znf_NHR/GATA"/>
</dbReference>
<feature type="compositionally biased region" description="Low complexity" evidence="2">
    <location>
        <begin position="339"/>
        <end position="349"/>
    </location>
</feature>
<feature type="compositionally biased region" description="Polar residues" evidence="2">
    <location>
        <begin position="393"/>
        <end position="419"/>
    </location>
</feature>
<feature type="region of interest" description="Disordered" evidence="2">
    <location>
        <begin position="185"/>
        <end position="439"/>
    </location>
</feature>
<proteinExistence type="predicted"/>
<feature type="region of interest" description="Disordered" evidence="2">
    <location>
        <begin position="1042"/>
        <end position="1147"/>
    </location>
</feature>
<keyword evidence="1" id="KW-0479">Metal-binding</keyword>
<organism evidence="4">
    <name type="scientific">Phaffia rhodozyma</name>
    <name type="common">Yeast</name>
    <name type="synonym">Xanthophyllomyces dendrorhous</name>
    <dbReference type="NCBI Taxonomy" id="264483"/>
    <lineage>
        <taxon>Eukaryota</taxon>
        <taxon>Fungi</taxon>
        <taxon>Dikarya</taxon>
        <taxon>Basidiomycota</taxon>
        <taxon>Agaricomycotina</taxon>
        <taxon>Tremellomycetes</taxon>
        <taxon>Cystofilobasidiales</taxon>
        <taxon>Mrakiaceae</taxon>
        <taxon>Phaffia</taxon>
    </lineage>
</organism>
<sequence>MSASTSNAPRSVHVHVLYTVPPSTTTTFARSRLPTRIKIHPQMRGAADRWASCSLGEVVRTVVASSPSLLPTPHTDYSLHLTNPKQTYRESMYNPKSSTSPAKPVEVQSGLLGWALDDASKECESLVMGILRRDEIEGEEDDQDESDVEEWLEIRLRLVVTKPVSHAQHLSHLSFLQRGLPLPAQSISTPASSSSTSPTLTRSSLNSPVLNSGPSHSRKIISQSAATPSSSSSSTSSFKQPLLPSNTSIHSSPRRIPSSTPLSGSTFDPFQAPPSSRTTKRAHSPGLKLPVQTTHSAKSISSQKSKHQELFRTDNTPEHLAETIPLEPVKRGRGRPPGATNKSKSAASTSKRHPESSTSGLSDGPSSSMATIISGKSNRRSQSISSASMSTRTNAQPTKISSALSLPQPNASCQSSHQISPKRHHDPNRSSSSNSVHTTTKLTSISNLMTSPPDLLQAATENFTAFTPQLVDLLNLINKDAKVTDDKETAGILKSLLNAARAAEANKTDGGEIEDADSPLAGLGEAGSTKLGRTISGTARRKEAILTSFGGGIHRVNSSSGGATVAGVKRKSTGDRPSSMEDALQAGPVRGRKPSGGMSSGKRPEKEGCENCGSLTSAGWRKKEGCGKVCDACGVYYNRHKVKRPKELWGDLSAHMESSPENPLGVRPSSRPSTTYMHNTSPIRGNMSFQSRFSHGNHVDPSTQRSSNTRFSPSSPYHNPTTGRDMKTLPLTSPVRPVKRSMNQQAYESPRTALKKMLSGGGGSELRRLNKPLSDDGKEADTPSAAAPTPTPNPDITITADNYLELGLGPSFLGTSAAGTERLTDRELDEADGLSAMLSSAVQSDIAMTDAEWLHSDFSSFFEFGDEEPEERDQLHSPTPKKARLSTPRRNGIHEPRSSHPIASSSPMPPPFDFSSLPPSSPPVIPAGLFSSPDPGRRHHHPDLDLHESLFAILDESGPASTPASATSYDTEHSLADVEALQSLFAESPSSCEEEEANINKEGGSSLAKPQSIWGPSPTGEINRASNGKFDSNPLLSISEILSDSGTSPATSTTSSYPSETKPGGYASINPDPPSTEQQLEFLALWEQCQRTTKPDTAQSTMMAPPTKALNANGWDSLSRRGSMALVAGSSPDNDNGTPPTWVADEN</sequence>
<reference evidence="4" key="1">
    <citation type="submission" date="2014-08" db="EMBL/GenBank/DDBJ databases">
        <authorList>
            <person name="Sharma Rahul"/>
            <person name="Thines Marco"/>
        </authorList>
    </citation>
    <scope>NUCLEOTIDE SEQUENCE</scope>
</reference>